<protein>
    <submittedName>
        <fullName evidence="2">Uncharacterized protein</fullName>
    </submittedName>
</protein>
<evidence type="ECO:0000313" key="2">
    <source>
        <dbReference type="EMBL" id="KAK7493102.1"/>
    </source>
</evidence>
<evidence type="ECO:0000256" key="1">
    <source>
        <dbReference type="SAM" id="MobiDB-lite"/>
    </source>
</evidence>
<name>A0ABD0L116_9CAEN</name>
<keyword evidence="3" id="KW-1185">Reference proteome</keyword>
<accession>A0ABD0L116</accession>
<dbReference type="AlphaFoldDB" id="A0ABD0L116"/>
<gene>
    <name evidence="2" type="ORF">BaRGS_00015623</name>
</gene>
<dbReference type="Proteomes" id="UP001519460">
    <property type="component" value="Unassembled WGS sequence"/>
</dbReference>
<organism evidence="2 3">
    <name type="scientific">Batillaria attramentaria</name>
    <dbReference type="NCBI Taxonomy" id="370345"/>
    <lineage>
        <taxon>Eukaryota</taxon>
        <taxon>Metazoa</taxon>
        <taxon>Spiralia</taxon>
        <taxon>Lophotrochozoa</taxon>
        <taxon>Mollusca</taxon>
        <taxon>Gastropoda</taxon>
        <taxon>Caenogastropoda</taxon>
        <taxon>Sorbeoconcha</taxon>
        <taxon>Cerithioidea</taxon>
        <taxon>Batillariidae</taxon>
        <taxon>Batillaria</taxon>
    </lineage>
</organism>
<feature type="compositionally biased region" description="Polar residues" evidence="1">
    <location>
        <begin position="63"/>
        <end position="72"/>
    </location>
</feature>
<dbReference type="EMBL" id="JACVVK020000096">
    <property type="protein sequence ID" value="KAK7493102.1"/>
    <property type="molecule type" value="Genomic_DNA"/>
</dbReference>
<sequence length="106" mass="11599">MSVPFVPAGMPVSKTNQGAFDRRNLALIACPVTPAALRIGFCHYVDNLIHDPSFQKSNKDTGSRTNTKRPLQTSRYCRDPLVASCSALTDRYIVTERSINIDGVSG</sequence>
<reference evidence="2 3" key="1">
    <citation type="journal article" date="2023" name="Sci. Data">
        <title>Genome assembly of the Korean intertidal mud-creeper Batillaria attramentaria.</title>
        <authorList>
            <person name="Patra A.K."/>
            <person name="Ho P.T."/>
            <person name="Jun S."/>
            <person name="Lee S.J."/>
            <person name="Kim Y."/>
            <person name="Won Y.J."/>
        </authorList>
    </citation>
    <scope>NUCLEOTIDE SEQUENCE [LARGE SCALE GENOMIC DNA]</scope>
    <source>
        <strain evidence="2">Wonlab-2016</strain>
    </source>
</reference>
<comment type="caution">
    <text evidence="2">The sequence shown here is derived from an EMBL/GenBank/DDBJ whole genome shotgun (WGS) entry which is preliminary data.</text>
</comment>
<evidence type="ECO:0000313" key="3">
    <source>
        <dbReference type="Proteomes" id="UP001519460"/>
    </source>
</evidence>
<proteinExistence type="predicted"/>
<feature type="region of interest" description="Disordered" evidence="1">
    <location>
        <begin position="53"/>
        <end position="72"/>
    </location>
</feature>